<feature type="compositionally biased region" description="Low complexity" evidence="1">
    <location>
        <begin position="260"/>
        <end position="280"/>
    </location>
</feature>
<accession>A0A0C3RYQ8</accession>
<feature type="region of interest" description="Disordered" evidence="1">
    <location>
        <begin position="1"/>
        <end position="27"/>
    </location>
</feature>
<organism evidence="2 3">
    <name type="scientific">Phlebiopsis gigantea (strain 11061_1 CR5-6)</name>
    <name type="common">White-rot fungus</name>
    <name type="synonym">Peniophora gigantea</name>
    <dbReference type="NCBI Taxonomy" id="745531"/>
    <lineage>
        <taxon>Eukaryota</taxon>
        <taxon>Fungi</taxon>
        <taxon>Dikarya</taxon>
        <taxon>Basidiomycota</taxon>
        <taxon>Agaricomycotina</taxon>
        <taxon>Agaricomycetes</taxon>
        <taxon>Polyporales</taxon>
        <taxon>Phanerochaetaceae</taxon>
        <taxon>Phlebiopsis</taxon>
    </lineage>
</organism>
<dbReference type="EMBL" id="KN840801">
    <property type="protein sequence ID" value="KIP01392.1"/>
    <property type="molecule type" value="Genomic_DNA"/>
</dbReference>
<evidence type="ECO:0000313" key="2">
    <source>
        <dbReference type="EMBL" id="KIP01392.1"/>
    </source>
</evidence>
<dbReference type="Proteomes" id="UP000053257">
    <property type="component" value="Unassembled WGS sequence"/>
</dbReference>
<reference evidence="2 3" key="1">
    <citation type="journal article" date="2014" name="PLoS Genet.">
        <title>Analysis of the Phlebiopsis gigantea genome, transcriptome and secretome provides insight into its pioneer colonization strategies of wood.</title>
        <authorList>
            <person name="Hori C."/>
            <person name="Ishida T."/>
            <person name="Igarashi K."/>
            <person name="Samejima M."/>
            <person name="Suzuki H."/>
            <person name="Master E."/>
            <person name="Ferreira P."/>
            <person name="Ruiz-Duenas F.J."/>
            <person name="Held B."/>
            <person name="Canessa P."/>
            <person name="Larrondo L.F."/>
            <person name="Schmoll M."/>
            <person name="Druzhinina I.S."/>
            <person name="Kubicek C.P."/>
            <person name="Gaskell J.A."/>
            <person name="Kersten P."/>
            <person name="St John F."/>
            <person name="Glasner J."/>
            <person name="Sabat G."/>
            <person name="Splinter BonDurant S."/>
            <person name="Syed K."/>
            <person name="Yadav J."/>
            <person name="Mgbeahuruike A.C."/>
            <person name="Kovalchuk A."/>
            <person name="Asiegbu F.O."/>
            <person name="Lackner G."/>
            <person name="Hoffmeister D."/>
            <person name="Rencoret J."/>
            <person name="Gutierrez A."/>
            <person name="Sun H."/>
            <person name="Lindquist E."/>
            <person name="Barry K."/>
            <person name="Riley R."/>
            <person name="Grigoriev I.V."/>
            <person name="Henrissat B."/>
            <person name="Kues U."/>
            <person name="Berka R.M."/>
            <person name="Martinez A.T."/>
            <person name="Covert S.F."/>
            <person name="Blanchette R.A."/>
            <person name="Cullen D."/>
        </authorList>
    </citation>
    <scope>NUCLEOTIDE SEQUENCE [LARGE SCALE GENOMIC DNA]</scope>
    <source>
        <strain evidence="2 3">11061_1 CR5-6</strain>
    </source>
</reference>
<feature type="non-terminal residue" evidence="2">
    <location>
        <position position="1"/>
    </location>
</feature>
<dbReference type="AlphaFoldDB" id="A0A0C3RYQ8"/>
<name>A0A0C3RYQ8_PHLG1</name>
<dbReference type="HOGENOM" id="CLU_833002_0_0_1"/>
<feature type="compositionally biased region" description="Basic and acidic residues" evidence="1">
    <location>
        <begin position="106"/>
        <end position="118"/>
    </location>
</feature>
<proteinExistence type="predicted"/>
<evidence type="ECO:0000313" key="3">
    <source>
        <dbReference type="Proteomes" id="UP000053257"/>
    </source>
</evidence>
<protein>
    <submittedName>
        <fullName evidence="2">Uncharacterized protein</fullName>
    </submittedName>
</protein>
<feature type="region of interest" description="Disordered" evidence="1">
    <location>
        <begin position="254"/>
        <end position="296"/>
    </location>
</feature>
<feature type="region of interest" description="Disordered" evidence="1">
    <location>
        <begin position="106"/>
        <end position="131"/>
    </location>
</feature>
<sequence>ERRTRRRRRAAAEAEDERAVRKRPRLESARPEIADVLSGLGLSSREQPVVNCPEDILAPVCRGPERIREVAAAERMCTSCHKMFEGVGPWKTCARCRTKSRTWWRERRMSRKKDERSSKKQSRMAQDEVEADAGSKTLAGYLSMVESGPPMVYPTSGSLVEDLSTSISEFASRSVFPTTAGPQLWLDPPTLAFAGEYSLVADLSGCDPLVRLHEMQREVSSALGMSFSLAELQCLSDGVSGRWSCAHEIPMPSTTTVDEGAMAGTPPAASTPALPASPLDAAREAQSSLGDDAATPSGATVRRLLGQLDVSVIWDRSHPIFIGVKTLVVVKLAG</sequence>
<evidence type="ECO:0000256" key="1">
    <source>
        <dbReference type="SAM" id="MobiDB-lite"/>
    </source>
</evidence>
<dbReference type="OrthoDB" id="3266602at2759"/>
<keyword evidence="3" id="KW-1185">Reference proteome</keyword>
<gene>
    <name evidence="2" type="ORF">PHLGIDRAFT_17226</name>
</gene>